<sequence length="581" mass="66054">MENQTPDFKDYFKIVKKRRKFLIIPFIIIAALSVILAVVLPSVFRSSATILIEEQEIPSELVKSTVTTFADQRIQIISQRIMSRSNLIEIVKKYDLYADDRKSKPEEKILDKMRELIKVETISADVIDPRNGSPTKATIAFVLAFDDHSPTQAQKVTNELTSLFLKENIKSRTESAENAALFLSEEARRLKDKIQQLQSTLATFKEQNLHQLPEANQLNQQELTSLTNQLMSLDSQERSALERKFYLEGQLAQIDPNALATNAVGNRVFDMKDRLKQLQSEYPSLVARYSDNHPDVMKAKREIDSLQKEIGSNTDLNKLNAELTEREADLAVLLKQYSARHPDVVKLQKQVSALQQALTEASQNNYTNVDLHPDNPAYITLKSQMDAADSDIKSIAYTREKIKTRIDDLRNSLMQAPLVEKDYMDLVQELNNTNQRYQEVSAREMEAQISQQLEIEKKGERFTLIDPPQEPLEPVSPNRIAILFLGMVLAIAGGFGTVALAEMMDSSIHSEKAIFNILGVEPLATIPYLESRIEKENDQKNRHIMMISAVISVIVATLLFHFLFMPLDVFWYKLLRVAGSL</sequence>
<feature type="domain" description="Polysaccharide chain length determinant N-terminal" evidence="8">
    <location>
        <begin position="7"/>
        <end position="92"/>
    </location>
</feature>
<evidence type="ECO:0000256" key="4">
    <source>
        <dbReference type="ARBA" id="ARBA00022989"/>
    </source>
</evidence>
<evidence type="ECO:0000256" key="6">
    <source>
        <dbReference type="SAM" id="Coils"/>
    </source>
</evidence>
<dbReference type="Pfam" id="PF02706">
    <property type="entry name" value="Wzz"/>
    <property type="match status" value="1"/>
</dbReference>
<name>A0A177NE35_9GAMM</name>
<evidence type="ECO:0000256" key="2">
    <source>
        <dbReference type="ARBA" id="ARBA00022475"/>
    </source>
</evidence>
<keyword evidence="4 7" id="KW-1133">Transmembrane helix</keyword>
<comment type="subcellular location">
    <subcellularLocation>
        <location evidence="1">Cell membrane</location>
        <topology evidence="1">Multi-pass membrane protein</topology>
    </subcellularLocation>
</comment>
<keyword evidence="6" id="KW-0175">Coiled coil</keyword>
<reference evidence="9 10" key="1">
    <citation type="submission" date="2016-03" db="EMBL/GenBank/DDBJ databases">
        <authorList>
            <person name="Ploux O."/>
        </authorList>
    </citation>
    <scope>NUCLEOTIDE SEQUENCE [LARGE SCALE GENOMIC DNA]</scope>
    <source>
        <strain evidence="9 10">R-45370</strain>
    </source>
</reference>
<proteinExistence type="predicted"/>
<dbReference type="EMBL" id="LUUI01000096">
    <property type="protein sequence ID" value="OAI16327.1"/>
    <property type="molecule type" value="Genomic_DNA"/>
</dbReference>
<organism evidence="9 10">
    <name type="scientific">Methylomonas lenta</name>
    <dbReference type="NCBI Taxonomy" id="980561"/>
    <lineage>
        <taxon>Bacteria</taxon>
        <taxon>Pseudomonadati</taxon>
        <taxon>Pseudomonadota</taxon>
        <taxon>Gammaproteobacteria</taxon>
        <taxon>Methylococcales</taxon>
        <taxon>Methylococcaceae</taxon>
        <taxon>Methylomonas</taxon>
    </lineage>
</organism>
<dbReference type="GO" id="GO:0005886">
    <property type="term" value="C:plasma membrane"/>
    <property type="evidence" value="ECO:0007669"/>
    <property type="project" value="UniProtKB-SubCell"/>
</dbReference>
<dbReference type="PANTHER" id="PTHR32309">
    <property type="entry name" value="TYROSINE-PROTEIN KINASE"/>
    <property type="match status" value="1"/>
</dbReference>
<evidence type="ECO:0000313" key="10">
    <source>
        <dbReference type="Proteomes" id="UP000078476"/>
    </source>
</evidence>
<dbReference type="STRING" id="980561.A1359_08250"/>
<accession>A0A177NE35</accession>
<gene>
    <name evidence="9" type="ORF">A1359_08250</name>
</gene>
<dbReference type="RefSeq" id="WP_066981437.1">
    <property type="nucleotide sequence ID" value="NZ_LUUI01000096.1"/>
</dbReference>
<feature type="transmembrane region" description="Helical" evidence="7">
    <location>
        <begin position="21"/>
        <end position="44"/>
    </location>
</feature>
<feature type="coiled-coil region" evidence="6">
    <location>
        <begin position="173"/>
        <end position="207"/>
    </location>
</feature>
<dbReference type="InterPro" id="IPR003856">
    <property type="entry name" value="LPS_length_determ_N"/>
</dbReference>
<keyword evidence="5 7" id="KW-0472">Membrane</keyword>
<keyword evidence="3 7" id="KW-0812">Transmembrane</keyword>
<keyword evidence="2" id="KW-1003">Cell membrane</keyword>
<dbReference type="AlphaFoldDB" id="A0A177NE35"/>
<evidence type="ECO:0000256" key="5">
    <source>
        <dbReference type="ARBA" id="ARBA00023136"/>
    </source>
</evidence>
<keyword evidence="10" id="KW-1185">Reference proteome</keyword>
<comment type="caution">
    <text evidence="9">The sequence shown here is derived from an EMBL/GenBank/DDBJ whole genome shotgun (WGS) entry which is preliminary data.</text>
</comment>
<evidence type="ECO:0000259" key="8">
    <source>
        <dbReference type="Pfam" id="PF02706"/>
    </source>
</evidence>
<dbReference type="PANTHER" id="PTHR32309:SF13">
    <property type="entry name" value="FERRIC ENTEROBACTIN TRANSPORT PROTEIN FEPE"/>
    <property type="match status" value="1"/>
</dbReference>
<feature type="transmembrane region" description="Helical" evidence="7">
    <location>
        <begin position="480"/>
        <end position="501"/>
    </location>
</feature>
<feature type="coiled-coil region" evidence="6">
    <location>
        <begin position="316"/>
        <end position="364"/>
    </location>
</feature>
<evidence type="ECO:0000256" key="7">
    <source>
        <dbReference type="SAM" id="Phobius"/>
    </source>
</evidence>
<evidence type="ECO:0000313" key="9">
    <source>
        <dbReference type="EMBL" id="OAI16327.1"/>
    </source>
</evidence>
<feature type="transmembrane region" description="Helical" evidence="7">
    <location>
        <begin position="544"/>
        <end position="564"/>
    </location>
</feature>
<dbReference type="OrthoDB" id="9795292at2"/>
<dbReference type="InterPro" id="IPR050445">
    <property type="entry name" value="Bact_polysacc_biosynth/exp"/>
</dbReference>
<evidence type="ECO:0000256" key="1">
    <source>
        <dbReference type="ARBA" id="ARBA00004651"/>
    </source>
</evidence>
<evidence type="ECO:0000256" key="3">
    <source>
        <dbReference type="ARBA" id="ARBA00022692"/>
    </source>
</evidence>
<protein>
    <submittedName>
        <fullName evidence="9">Lipopolysaccharide biosynthesis protein</fullName>
    </submittedName>
</protein>
<dbReference type="Proteomes" id="UP000078476">
    <property type="component" value="Unassembled WGS sequence"/>
</dbReference>